<dbReference type="Proteomes" id="UP000733611">
    <property type="component" value="Unassembled WGS sequence"/>
</dbReference>
<keyword evidence="1" id="KW-0732">Signal</keyword>
<dbReference type="EMBL" id="JAHLFE010000065">
    <property type="protein sequence ID" value="MBU3843927.1"/>
    <property type="molecule type" value="Genomic_DNA"/>
</dbReference>
<proteinExistence type="predicted"/>
<reference evidence="2" key="1">
    <citation type="journal article" date="2021" name="PeerJ">
        <title>Extensive microbial diversity within the chicken gut microbiome revealed by metagenomics and culture.</title>
        <authorList>
            <person name="Gilroy R."/>
            <person name="Ravi A."/>
            <person name="Getino M."/>
            <person name="Pursley I."/>
            <person name="Horton D.L."/>
            <person name="Alikhan N.F."/>
            <person name="Baker D."/>
            <person name="Gharbi K."/>
            <person name="Hall N."/>
            <person name="Watson M."/>
            <person name="Adriaenssens E.M."/>
            <person name="Foster-Nyarko E."/>
            <person name="Jarju S."/>
            <person name="Secka A."/>
            <person name="Antonio M."/>
            <person name="Oren A."/>
            <person name="Chaudhuri R.R."/>
            <person name="La Ragione R."/>
            <person name="Hildebrand F."/>
            <person name="Pallen M.J."/>
        </authorList>
    </citation>
    <scope>NUCLEOTIDE SEQUENCE</scope>
    <source>
        <strain evidence="2">378</strain>
    </source>
</reference>
<accession>A0A948WYV6</accession>
<sequence length="73" mass="8032">WQIVLLPSRAVCTAALCLRSCALQGSALAFEERAVSTKKIARILFSYFAWSFVCKLPPKKPSAKPKVPTLLPL</sequence>
<name>A0A948WYV6_9GAMM</name>
<dbReference type="AlphaFoldDB" id="A0A948WYV6"/>
<feature type="non-terminal residue" evidence="2">
    <location>
        <position position="1"/>
    </location>
</feature>
<evidence type="ECO:0008006" key="4">
    <source>
        <dbReference type="Google" id="ProtNLM"/>
    </source>
</evidence>
<feature type="signal peptide" evidence="1">
    <location>
        <begin position="1"/>
        <end position="29"/>
    </location>
</feature>
<protein>
    <recommendedName>
        <fullName evidence="4">Secreted protein</fullName>
    </recommendedName>
</protein>
<organism evidence="2 3">
    <name type="scientific">Candidatus Anaerobiospirillum pullicola</name>
    <dbReference type="NCBI Taxonomy" id="2838451"/>
    <lineage>
        <taxon>Bacteria</taxon>
        <taxon>Pseudomonadati</taxon>
        <taxon>Pseudomonadota</taxon>
        <taxon>Gammaproteobacteria</taxon>
        <taxon>Aeromonadales</taxon>
        <taxon>Succinivibrionaceae</taxon>
        <taxon>Anaerobiospirillum</taxon>
    </lineage>
</organism>
<comment type="caution">
    <text evidence="2">The sequence shown here is derived from an EMBL/GenBank/DDBJ whole genome shotgun (WGS) entry which is preliminary data.</text>
</comment>
<gene>
    <name evidence="2" type="ORF">H9847_03520</name>
</gene>
<feature type="chain" id="PRO_5036900211" description="Secreted protein" evidence="1">
    <location>
        <begin position="30"/>
        <end position="73"/>
    </location>
</feature>
<reference evidence="2" key="2">
    <citation type="submission" date="2021-04" db="EMBL/GenBank/DDBJ databases">
        <authorList>
            <person name="Gilroy R."/>
        </authorList>
    </citation>
    <scope>NUCLEOTIDE SEQUENCE</scope>
    <source>
        <strain evidence="2">378</strain>
    </source>
</reference>
<evidence type="ECO:0000313" key="2">
    <source>
        <dbReference type="EMBL" id="MBU3843927.1"/>
    </source>
</evidence>
<evidence type="ECO:0000313" key="3">
    <source>
        <dbReference type="Proteomes" id="UP000733611"/>
    </source>
</evidence>
<evidence type="ECO:0000256" key="1">
    <source>
        <dbReference type="SAM" id="SignalP"/>
    </source>
</evidence>